<evidence type="ECO:0000313" key="1">
    <source>
        <dbReference type="EMBL" id="GBP47996.1"/>
    </source>
</evidence>
<reference evidence="1 2" key="1">
    <citation type="journal article" date="2019" name="Commun. Biol.">
        <title>The bagworm genome reveals a unique fibroin gene that provides high tensile strength.</title>
        <authorList>
            <person name="Kono N."/>
            <person name="Nakamura H."/>
            <person name="Ohtoshi R."/>
            <person name="Tomita M."/>
            <person name="Numata K."/>
            <person name="Arakawa K."/>
        </authorList>
    </citation>
    <scope>NUCLEOTIDE SEQUENCE [LARGE SCALE GENOMIC DNA]</scope>
</reference>
<gene>
    <name evidence="1" type="ORF">EVAR_40420_1</name>
</gene>
<keyword evidence="2" id="KW-1185">Reference proteome</keyword>
<accession>A0A4C1W9C5</accession>
<dbReference type="AlphaFoldDB" id="A0A4C1W9C5"/>
<evidence type="ECO:0000313" key="2">
    <source>
        <dbReference type="Proteomes" id="UP000299102"/>
    </source>
</evidence>
<dbReference type="EMBL" id="BGZK01000514">
    <property type="protein sequence ID" value="GBP47996.1"/>
    <property type="molecule type" value="Genomic_DNA"/>
</dbReference>
<dbReference type="Proteomes" id="UP000299102">
    <property type="component" value="Unassembled WGS sequence"/>
</dbReference>
<comment type="caution">
    <text evidence="1">The sequence shown here is derived from an EMBL/GenBank/DDBJ whole genome shotgun (WGS) entry which is preliminary data.</text>
</comment>
<sequence length="130" mass="14687">MLQTKSIKLFIDSERRQKSCRGIDFGTGGRRCAFEVPTTDGDARDSWLLFRAVDNKSKFYYRPAPLSVQQARRAVIYFEPRIYLRKGSDPHYSREVLLNSSVKNPELGIVLAVFTSGFLLNAGSVHARSA</sequence>
<organism evidence="1 2">
    <name type="scientific">Eumeta variegata</name>
    <name type="common">Bagworm moth</name>
    <name type="synonym">Eumeta japonica</name>
    <dbReference type="NCBI Taxonomy" id="151549"/>
    <lineage>
        <taxon>Eukaryota</taxon>
        <taxon>Metazoa</taxon>
        <taxon>Ecdysozoa</taxon>
        <taxon>Arthropoda</taxon>
        <taxon>Hexapoda</taxon>
        <taxon>Insecta</taxon>
        <taxon>Pterygota</taxon>
        <taxon>Neoptera</taxon>
        <taxon>Endopterygota</taxon>
        <taxon>Lepidoptera</taxon>
        <taxon>Glossata</taxon>
        <taxon>Ditrysia</taxon>
        <taxon>Tineoidea</taxon>
        <taxon>Psychidae</taxon>
        <taxon>Oiketicinae</taxon>
        <taxon>Eumeta</taxon>
    </lineage>
</organism>
<proteinExistence type="predicted"/>
<protein>
    <submittedName>
        <fullName evidence="1">Uncharacterized protein</fullName>
    </submittedName>
</protein>
<name>A0A4C1W9C5_EUMVA</name>